<dbReference type="OrthoDB" id="28755at2759"/>
<dbReference type="HOGENOM" id="CLU_2097133_0_0_1"/>
<dbReference type="InParanoid" id="H0EIQ3"/>
<organism evidence="1 2">
    <name type="scientific">Glarea lozoyensis (strain ATCC 74030 / MF5533)</name>
    <dbReference type="NCBI Taxonomy" id="1104152"/>
    <lineage>
        <taxon>Eukaryota</taxon>
        <taxon>Fungi</taxon>
        <taxon>Dikarya</taxon>
        <taxon>Ascomycota</taxon>
        <taxon>Pezizomycotina</taxon>
        <taxon>Leotiomycetes</taxon>
        <taxon>Helotiales</taxon>
        <taxon>Helotiaceae</taxon>
        <taxon>Glarea</taxon>
    </lineage>
</organism>
<sequence length="116" mass="11860">MLATLLVSSISGTCILVGIAGISWAVTIWAPFAIISIELSVINDADEGTDDTVPQIVAALVCGLVFALFDGPGSAGGEESVGWVLRIGGISALAAAYSTTRLDCGGKKSYSRLQQV</sequence>
<dbReference type="Proteomes" id="UP000005446">
    <property type="component" value="Unassembled WGS sequence"/>
</dbReference>
<evidence type="ECO:0000313" key="1">
    <source>
        <dbReference type="EMBL" id="EHL01534.1"/>
    </source>
</evidence>
<gene>
    <name evidence="1" type="ORF">M7I_2416</name>
</gene>
<dbReference type="AlphaFoldDB" id="H0EIQ3"/>
<reference evidence="1 2" key="1">
    <citation type="journal article" date="2012" name="Eukaryot. Cell">
        <title>Genome sequence of the fungus Glarea lozoyensis: the first genome sequence of a species from the Helotiaceae family.</title>
        <authorList>
            <person name="Youssar L."/>
            <person name="Gruening B.A."/>
            <person name="Erxleben A."/>
            <person name="Guenther S."/>
            <person name="Huettel W."/>
        </authorList>
    </citation>
    <scope>NUCLEOTIDE SEQUENCE [LARGE SCALE GENOMIC DNA]</scope>
    <source>
        <strain evidence="2">ATCC 74030 / MF5533</strain>
    </source>
</reference>
<keyword evidence="2" id="KW-1185">Reference proteome</keyword>
<proteinExistence type="predicted"/>
<protein>
    <submittedName>
        <fullName evidence="1">Putative General alpha-glucoside permease</fullName>
    </submittedName>
</protein>
<accession>H0EIQ3</accession>
<name>H0EIQ3_GLAL7</name>
<comment type="caution">
    <text evidence="1">The sequence shown here is derived from an EMBL/GenBank/DDBJ whole genome shotgun (WGS) entry which is preliminary data.</text>
</comment>
<dbReference type="EMBL" id="AGUE01000049">
    <property type="protein sequence ID" value="EHL01534.1"/>
    <property type="molecule type" value="Genomic_DNA"/>
</dbReference>
<evidence type="ECO:0000313" key="2">
    <source>
        <dbReference type="Proteomes" id="UP000005446"/>
    </source>
</evidence>